<dbReference type="InterPro" id="IPR037455">
    <property type="entry name" value="LucA/IucC-like"/>
</dbReference>
<dbReference type="Proteomes" id="UP000199199">
    <property type="component" value="Unassembled WGS sequence"/>
</dbReference>
<name>A0A1I6U8M1_9EURY</name>
<keyword evidence="4" id="KW-1185">Reference proteome</keyword>
<dbReference type="PANTHER" id="PTHR34384:SF5">
    <property type="entry name" value="L-2,3-DIAMINOPROPANOATE--CITRATE LIGASE"/>
    <property type="match status" value="1"/>
</dbReference>
<sequence length="688" mass="74876">MTRRLVHDGREESAPLTHAALTVCERRVLPAAAYYADRHNLSMPADEAYRRELVPARRSILDRLLGGLARDVPRGISDPMTVDASEGLAEQVDALSGVPELCAMPEQLPNPGDADQLLLIRFPSAAATVVTPLCSIRGFDRFEFGRWAVTCRSDGVEPIGSPESLVSLLYGSDAIPTADDADRFRSEIGESVANLALARLGRRVLWDDFDVPPTPTAEETRSAADSMAFFDRLVSGGHPIHPGAKLRQGMSATEALSLTPEFVDSIQLRFVAIDEAWTLSVADSGPSLTERLYELFPGLADATAAAVPPDRDPDSYAVVPVHPWQFRHVVPDRYAVARRDDRVVPVPSYTRSVSPLLSLRTVVPDPAESAIATPPHLKLAIGIQTTNAVRTLSPSVVADGPQLSQFLQRTCEGASFERFGIRPESATTCYYPPDGSRYQGTRYDDVRHLGALLRQSPNRHPVVDDGERVMTAASLLSCPPPGDRSVLSALLDAYGDSEGTASRAETVDGFLSAYLDAVVPGPLTLFVKHGIALEAHLQNTGIVFDDGRPVGALVGDFGDIRLLEQRLEDASIDLYPGSDVCTQDPDEAREKLWYALFQNHLGELVGRLAATEPVSGPDCWSLVRGRCERVFDRLATDGAIPDDWIAADRDSLFASRLAHKPLTAMRLRDVDEWPRTTVANPLADSDER</sequence>
<dbReference type="InterPro" id="IPR007310">
    <property type="entry name" value="Aerobactin_biosyn_IucA/IucC_N"/>
</dbReference>
<dbReference type="Pfam" id="PF06276">
    <property type="entry name" value="FhuF"/>
    <property type="match status" value="1"/>
</dbReference>
<organism evidence="3 4">
    <name type="scientific">Halostagnicola kamekurae</name>
    <dbReference type="NCBI Taxonomy" id="619731"/>
    <lineage>
        <taxon>Archaea</taxon>
        <taxon>Methanobacteriati</taxon>
        <taxon>Methanobacteriota</taxon>
        <taxon>Stenosarchaea group</taxon>
        <taxon>Halobacteria</taxon>
        <taxon>Halobacteriales</taxon>
        <taxon>Natrialbaceae</taxon>
        <taxon>Halostagnicola</taxon>
    </lineage>
</organism>
<proteinExistence type="predicted"/>
<dbReference type="AlphaFoldDB" id="A0A1I6U8M1"/>
<dbReference type="Gene3D" id="1.10.510.40">
    <property type="match status" value="1"/>
</dbReference>
<dbReference type="RefSeq" id="WP_092906716.1">
    <property type="nucleotide sequence ID" value="NZ_FOZS01000004.1"/>
</dbReference>
<gene>
    <name evidence="3" type="ORF">SAMN04488556_3639</name>
</gene>
<dbReference type="GO" id="GO:0016881">
    <property type="term" value="F:acid-amino acid ligase activity"/>
    <property type="evidence" value="ECO:0007669"/>
    <property type="project" value="UniProtKB-ARBA"/>
</dbReference>
<feature type="domain" description="Aerobactin siderophore biosynthesis IucA/IucC N-terminal" evidence="1">
    <location>
        <begin position="227"/>
        <end position="476"/>
    </location>
</feature>
<evidence type="ECO:0000313" key="4">
    <source>
        <dbReference type="Proteomes" id="UP000199199"/>
    </source>
</evidence>
<protein>
    <submittedName>
        <fullName evidence="3">Siderophore synthetase component</fullName>
    </submittedName>
</protein>
<dbReference type="InterPro" id="IPR022770">
    <property type="entry name" value="IucA/IucC-like_C"/>
</dbReference>
<dbReference type="PANTHER" id="PTHR34384">
    <property type="entry name" value="L-2,3-DIAMINOPROPANOATE--CITRATE LIGASE"/>
    <property type="match status" value="1"/>
</dbReference>
<dbReference type="GO" id="GO:0019290">
    <property type="term" value="P:siderophore biosynthetic process"/>
    <property type="evidence" value="ECO:0007669"/>
    <property type="project" value="InterPro"/>
</dbReference>
<dbReference type="EMBL" id="FOZS01000004">
    <property type="protein sequence ID" value="SFS97816.1"/>
    <property type="molecule type" value="Genomic_DNA"/>
</dbReference>
<reference evidence="4" key="1">
    <citation type="submission" date="2016-10" db="EMBL/GenBank/DDBJ databases">
        <authorList>
            <person name="Varghese N."/>
            <person name="Submissions S."/>
        </authorList>
    </citation>
    <scope>NUCLEOTIDE SEQUENCE [LARGE SCALE GENOMIC DNA]</scope>
    <source>
        <strain evidence="4">DSM 22427</strain>
    </source>
</reference>
<feature type="domain" description="Aerobactin siderophore biosynthesis IucA/IucC-like C-terminal" evidence="2">
    <location>
        <begin position="510"/>
        <end position="672"/>
    </location>
</feature>
<accession>A0A1I6U8M1</accession>
<dbReference type="Pfam" id="PF04183">
    <property type="entry name" value="IucA_IucC"/>
    <property type="match status" value="1"/>
</dbReference>
<dbReference type="OrthoDB" id="269720at2157"/>
<evidence type="ECO:0000259" key="1">
    <source>
        <dbReference type="Pfam" id="PF04183"/>
    </source>
</evidence>
<evidence type="ECO:0000313" key="3">
    <source>
        <dbReference type="EMBL" id="SFS97816.1"/>
    </source>
</evidence>
<evidence type="ECO:0000259" key="2">
    <source>
        <dbReference type="Pfam" id="PF06276"/>
    </source>
</evidence>